<accession>D1PRL9</accession>
<name>D1PRL9_9FIRM</name>
<keyword evidence="2" id="KW-1185">Reference proteome</keyword>
<dbReference type="HOGENOM" id="CLU_3066926_0_0_9"/>
<comment type="caution">
    <text evidence="1">The sequence shown here is derived from an EMBL/GenBank/DDBJ whole genome shotgun (WGS) entry which is preliminary data.</text>
</comment>
<gene>
    <name evidence="1" type="ORF">SUBVAR_07047</name>
</gene>
<reference evidence="1" key="1">
    <citation type="submission" date="2009-12" db="EMBL/GenBank/DDBJ databases">
        <authorList>
            <person name="Weinstock G."/>
            <person name="Sodergren E."/>
            <person name="Clifton S."/>
            <person name="Fulton L."/>
            <person name="Fulton B."/>
            <person name="Courtney L."/>
            <person name="Fronick C."/>
            <person name="Harrison M."/>
            <person name="Strong C."/>
            <person name="Farmer C."/>
            <person name="Delahaunty K."/>
            <person name="Markovic C."/>
            <person name="Hall O."/>
            <person name="Minx P."/>
            <person name="Tomlinson C."/>
            <person name="Mitreva M."/>
            <person name="Nelson J."/>
            <person name="Hou S."/>
            <person name="Wollam A."/>
            <person name="Pepin K.H."/>
            <person name="Johnson M."/>
            <person name="Bhonagiri V."/>
            <person name="Nash W.E."/>
            <person name="Warren W."/>
            <person name="Chinwalla A."/>
            <person name="Mardis E.R."/>
            <person name="Wilson R.K."/>
        </authorList>
    </citation>
    <scope>NUCLEOTIDE SEQUENCE [LARGE SCALE GENOMIC DNA]</scope>
    <source>
        <strain evidence="1">DSM 15176</strain>
    </source>
</reference>
<sequence length="53" mass="5853">MGVSTCTFILPYQYKPSGAKPQVKPLYNDAYTLYNSQKAPPQPGDPVLVVRIP</sequence>
<dbReference type="AlphaFoldDB" id="D1PRL9"/>
<protein>
    <submittedName>
        <fullName evidence="1">Uncharacterized protein</fullName>
    </submittedName>
</protein>
<evidence type="ECO:0000313" key="2">
    <source>
        <dbReference type="Proteomes" id="UP000003438"/>
    </source>
</evidence>
<dbReference type="EMBL" id="ACBY02000062">
    <property type="protein sequence ID" value="EFB74665.1"/>
    <property type="molecule type" value="Genomic_DNA"/>
</dbReference>
<proteinExistence type="predicted"/>
<organism evidence="1 2">
    <name type="scientific">Subdoligranulum variabile DSM 15176</name>
    <dbReference type="NCBI Taxonomy" id="411471"/>
    <lineage>
        <taxon>Bacteria</taxon>
        <taxon>Bacillati</taxon>
        <taxon>Bacillota</taxon>
        <taxon>Clostridia</taxon>
        <taxon>Eubacteriales</taxon>
        <taxon>Oscillospiraceae</taxon>
        <taxon>Subdoligranulum</taxon>
    </lineage>
</organism>
<dbReference type="Proteomes" id="UP000003438">
    <property type="component" value="Unassembled WGS sequence"/>
</dbReference>
<evidence type="ECO:0000313" key="1">
    <source>
        <dbReference type="EMBL" id="EFB74665.1"/>
    </source>
</evidence>